<dbReference type="Pfam" id="PF00787">
    <property type="entry name" value="PX"/>
    <property type="match status" value="1"/>
</dbReference>
<comment type="caution">
    <text evidence="7">The sequence shown here is derived from an EMBL/GenBank/DDBJ whole genome shotgun (WGS) entry which is preliminary data.</text>
</comment>
<evidence type="ECO:0000313" key="7">
    <source>
        <dbReference type="EMBL" id="KAK1369606.1"/>
    </source>
</evidence>
<dbReference type="InterPro" id="IPR036871">
    <property type="entry name" value="PX_dom_sf"/>
</dbReference>
<dbReference type="InterPro" id="IPR001683">
    <property type="entry name" value="PX_dom"/>
</dbReference>
<gene>
    <name evidence="7" type="ORF">POM88_035698</name>
</gene>
<evidence type="ECO:0000259" key="6">
    <source>
        <dbReference type="PROSITE" id="PS51207"/>
    </source>
</evidence>
<evidence type="ECO:0000256" key="4">
    <source>
        <dbReference type="SAM" id="Phobius"/>
    </source>
</evidence>
<dbReference type="InterPro" id="IPR003114">
    <property type="entry name" value="Phox_assoc"/>
</dbReference>
<feature type="region of interest" description="Disordered" evidence="3">
    <location>
        <begin position="750"/>
        <end position="790"/>
    </location>
</feature>
<dbReference type="Gene3D" id="3.30.1520.10">
    <property type="entry name" value="Phox-like domain"/>
    <property type="match status" value="1"/>
</dbReference>
<feature type="domain" description="PX" evidence="5">
    <location>
        <begin position="568"/>
        <end position="680"/>
    </location>
</feature>
<protein>
    <submittedName>
        <fullName evidence="7">Phox homologous domain</fullName>
    </submittedName>
</protein>
<feature type="transmembrane region" description="Helical" evidence="4">
    <location>
        <begin position="15"/>
        <end position="34"/>
    </location>
</feature>
<dbReference type="EMBL" id="JAUIZM010000008">
    <property type="protein sequence ID" value="KAK1369606.1"/>
    <property type="molecule type" value="Genomic_DNA"/>
</dbReference>
<sequence>MKKAMETVQDLIEEAKIRTVWWALCIFSVSYLLTHTSKSMWMNVPISVLIVCGLRILCNEVEFRWKVRNIRRQTYLSHLEKKQLSVNDSRLSTTPPPPKWKRKIDSPVVEAAMDEFVNKILQDFVVDLWYSDITPDKEAPELIHAVVMDVLGEVSGRVKEINLVELLTRDIVDLIGKNLDLFRRNQAAIGMEVMGTLSSEERDERLKHHLLTSKDLHPALISSDCEYKVLQRLTGGLLAVALRPREAQCPLIRCIARELLTCLVMQPLINLASPAYINELIEHILLALKDVGIKQIGIGQSPNVEGHKGHHVPADQHHVGAATNITTSHNKGTDLTLSRFETAKDSSLDGSGNFVTNTSHNEAMHPRSAEWARVLEAATQRRTEVLMPENLENMWAIGRNYKKKVQKLAAGSQPPLVKGSDSSNAMFTTSDKEILANKAEALARMEDEALTPTPPRPPLDSRPNNHVSSTTRYTPNLNKVGSFKGNYVADESENSTSLVASGNKNRLTRSSSTPDLNIEPEFETDSTGNSGGPVISEFYNKDLSKKSQALNAKSASNMVLSSEGQHTAKLRCRVVGAYFEKLGSKSFAVYSIAVTDINGITWFVKRRYRNFERLHRQLKDIPNYSLHLPPKRIFSSSTEDAFVHQRCIQLDKYLQDLLSIANVAEQHEVWDFLSVSSKNYSFGKSPSVMKSLAVNVDDAMDDIVRQFKGVSDGLMRKVASPSSSVSESASSLYGKNLSLKEDEINKLSANSVNSFSDNEEGDKSTNPYGEETGSSLQTNGWHSDTELNSKEFPPRVVKRSDEFRSVGSDEKDFPTVQSELFSPRASRGVKFSLTSEQLDDPIGVPPEWTPPNLSVPLLNLVDNVFQLNRRGWLRRQVFWISKQILQLMMEDAIDDWLLMQIHWLRREDTIAQGIRWIQDVLWPGGKFFLKLNIRSKMDDNETNDIFLQSTSASTSSNASKPGSFELQLEAARRASNVKKMILSGAPTALVSLIGHKQYKRCARDIYYFIQSTVCLKQVTYEILELVLVSIFPEMRDVVLDMHEKMRAQPL</sequence>
<evidence type="ECO:0000256" key="3">
    <source>
        <dbReference type="SAM" id="MobiDB-lite"/>
    </source>
</evidence>
<dbReference type="PANTHER" id="PTHR22999">
    <property type="entry name" value="PX SERINE/THREONINE KINASE PXK"/>
    <property type="match status" value="1"/>
</dbReference>
<evidence type="ECO:0000259" key="5">
    <source>
        <dbReference type="PROSITE" id="PS50195"/>
    </source>
</evidence>
<keyword evidence="2" id="KW-0963">Cytoplasm</keyword>
<dbReference type="SMART" id="SM00312">
    <property type="entry name" value="PX"/>
    <property type="match status" value="1"/>
</dbReference>
<keyword evidence="4" id="KW-0812">Transmembrane</keyword>
<dbReference type="SMART" id="SM00313">
    <property type="entry name" value="PXA"/>
    <property type="match status" value="1"/>
</dbReference>
<feature type="domain" description="PXA" evidence="6">
    <location>
        <begin position="106"/>
        <end position="289"/>
    </location>
</feature>
<proteinExistence type="predicted"/>
<dbReference type="GO" id="GO:0005768">
    <property type="term" value="C:endosome"/>
    <property type="evidence" value="ECO:0007669"/>
    <property type="project" value="UniProtKB-ARBA"/>
</dbReference>
<comment type="subcellular location">
    <subcellularLocation>
        <location evidence="1">Cytoplasm</location>
    </subcellularLocation>
</comment>
<dbReference type="GO" id="GO:0035091">
    <property type="term" value="F:phosphatidylinositol binding"/>
    <property type="evidence" value="ECO:0007669"/>
    <property type="project" value="InterPro"/>
</dbReference>
<dbReference type="Pfam" id="PF08628">
    <property type="entry name" value="Nexin_C"/>
    <property type="match status" value="1"/>
</dbReference>
<dbReference type="Proteomes" id="UP001237642">
    <property type="component" value="Unassembled WGS sequence"/>
</dbReference>
<reference evidence="7" key="1">
    <citation type="submission" date="2023-02" db="EMBL/GenBank/DDBJ databases">
        <title>Genome of toxic invasive species Heracleum sosnowskyi carries increased number of genes despite the absence of recent whole-genome duplications.</title>
        <authorList>
            <person name="Schelkunov M."/>
            <person name="Shtratnikova V."/>
            <person name="Makarenko M."/>
            <person name="Klepikova A."/>
            <person name="Omelchenko D."/>
            <person name="Novikova G."/>
            <person name="Obukhova E."/>
            <person name="Bogdanov V."/>
            <person name="Penin A."/>
            <person name="Logacheva M."/>
        </authorList>
    </citation>
    <scope>NUCLEOTIDE SEQUENCE</scope>
    <source>
        <strain evidence="7">Hsosn_3</strain>
        <tissue evidence="7">Leaf</tissue>
    </source>
</reference>
<dbReference type="PROSITE" id="PS51207">
    <property type="entry name" value="PXA"/>
    <property type="match status" value="1"/>
</dbReference>
<dbReference type="InterPro" id="IPR051837">
    <property type="entry name" value="SortingNexin/PXDomain-PKLike"/>
</dbReference>
<dbReference type="GO" id="GO:0016020">
    <property type="term" value="C:membrane"/>
    <property type="evidence" value="ECO:0007669"/>
    <property type="project" value="UniProtKB-ARBA"/>
</dbReference>
<dbReference type="PROSITE" id="PS50195">
    <property type="entry name" value="PX"/>
    <property type="match status" value="1"/>
</dbReference>
<dbReference type="AlphaFoldDB" id="A0AAD8HM20"/>
<evidence type="ECO:0000313" key="8">
    <source>
        <dbReference type="Proteomes" id="UP001237642"/>
    </source>
</evidence>
<feature type="compositionally biased region" description="Polar residues" evidence="3">
    <location>
        <begin position="494"/>
        <end position="515"/>
    </location>
</feature>
<feature type="compositionally biased region" description="Polar residues" evidence="3">
    <location>
        <begin position="764"/>
        <end position="782"/>
    </location>
</feature>
<dbReference type="InterPro" id="IPR013937">
    <property type="entry name" value="Sorting_nexin_C"/>
</dbReference>
<name>A0AAD8HM20_9APIA</name>
<feature type="compositionally biased region" description="Polar residues" evidence="3">
    <location>
        <begin position="464"/>
        <end position="479"/>
    </location>
</feature>
<feature type="region of interest" description="Disordered" evidence="3">
    <location>
        <begin position="494"/>
        <end position="535"/>
    </location>
</feature>
<feature type="region of interest" description="Disordered" evidence="3">
    <location>
        <begin position="448"/>
        <end position="480"/>
    </location>
</feature>
<evidence type="ECO:0000256" key="1">
    <source>
        <dbReference type="ARBA" id="ARBA00004496"/>
    </source>
</evidence>
<keyword evidence="4" id="KW-0472">Membrane</keyword>
<dbReference type="SUPFAM" id="SSF64268">
    <property type="entry name" value="PX domain"/>
    <property type="match status" value="1"/>
</dbReference>
<evidence type="ECO:0000256" key="2">
    <source>
        <dbReference type="ARBA" id="ARBA00022490"/>
    </source>
</evidence>
<dbReference type="CDD" id="cd06872">
    <property type="entry name" value="PX_SNX19_like_plant"/>
    <property type="match status" value="1"/>
</dbReference>
<reference evidence="7" key="2">
    <citation type="submission" date="2023-05" db="EMBL/GenBank/DDBJ databases">
        <authorList>
            <person name="Schelkunov M.I."/>
        </authorList>
    </citation>
    <scope>NUCLEOTIDE SEQUENCE</scope>
    <source>
        <strain evidence="7">Hsosn_3</strain>
        <tissue evidence="7">Leaf</tissue>
    </source>
</reference>
<keyword evidence="8" id="KW-1185">Reference proteome</keyword>
<accession>A0AAD8HM20</accession>
<organism evidence="7 8">
    <name type="scientific">Heracleum sosnowskyi</name>
    <dbReference type="NCBI Taxonomy" id="360622"/>
    <lineage>
        <taxon>Eukaryota</taxon>
        <taxon>Viridiplantae</taxon>
        <taxon>Streptophyta</taxon>
        <taxon>Embryophyta</taxon>
        <taxon>Tracheophyta</taxon>
        <taxon>Spermatophyta</taxon>
        <taxon>Magnoliopsida</taxon>
        <taxon>eudicotyledons</taxon>
        <taxon>Gunneridae</taxon>
        <taxon>Pentapetalae</taxon>
        <taxon>asterids</taxon>
        <taxon>campanulids</taxon>
        <taxon>Apiales</taxon>
        <taxon>Apiaceae</taxon>
        <taxon>Apioideae</taxon>
        <taxon>apioid superclade</taxon>
        <taxon>Tordylieae</taxon>
        <taxon>Tordyliinae</taxon>
        <taxon>Heracleum</taxon>
    </lineage>
</organism>
<keyword evidence="4" id="KW-1133">Transmembrane helix</keyword>
<dbReference type="PANTHER" id="PTHR22999:SF23">
    <property type="entry name" value="SORTING NEXIN-16"/>
    <property type="match status" value="1"/>
</dbReference>
<dbReference type="Pfam" id="PF02194">
    <property type="entry name" value="PXA"/>
    <property type="match status" value="1"/>
</dbReference>